<dbReference type="OrthoDB" id="7681356at2"/>
<feature type="domain" description="D-isomer specific 2-hydroxyacid dehydrogenase catalytic" evidence="5">
    <location>
        <begin position="21"/>
        <end position="320"/>
    </location>
</feature>
<evidence type="ECO:0000256" key="2">
    <source>
        <dbReference type="ARBA" id="ARBA00023002"/>
    </source>
</evidence>
<dbReference type="Pfam" id="PF00389">
    <property type="entry name" value="2-Hacid_dh"/>
    <property type="match status" value="1"/>
</dbReference>
<comment type="similarity">
    <text evidence="1 4">Belongs to the D-isomer specific 2-hydroxyacid dehydrogenase family.</text>
</comment>
<sequence length="342" mass="37602">MSERNIVLVDPLPRTLDLIMEPDVRARLERLGEVIVSEDRQMPNEQVDALLADTVLIFGQTDMPKERLDRAPKLKAIINVESNFMPNIDYQACVERGIWVITPASAFSSPVAEASLGMALDLARGITIADRQFRDGVEEYGLAGNTDTFRYAGAPIGIIGFGDLGKELRELTRPFKNEVHVYDPWLPKEIIERLDCVPSNLDDVFSRCRVVYVFASVTSENQGFIGKQQFDLMQPGSAFLLMSRAAVVDFPAMLDAVKSGHIRAATDVFPEEPVAADDPVRSIPGLLLSAHRSGGTRDAFYQLGSMAVADAELIMKGLPPQLCRRADPATASRLRSKPVSVS</sequence>
<feature type="domain" description="D-isomer specific 2-hydroxyacid dehydrogenase NAD-binding" evidence="6">
    <location>
        <begin position="116"/>
        <end position="292"/>
    </location>
</feature>
<accession>A0A081CTU4</accession>
<evidence type="ECO:0000256" key="1">
    <source>
        <dbReference type="ARBA" id="ARBA00005854"/>
    </source>
</evidence>
<dbReference type="PANTHER" id="PTHR42789">
    <property type="entry name" value="D-ISOMER SPECIFIC 2-HYDROXYACID DEHYDROGENASE FAMILY PROTEIN (AFU_ORTHOLOGUE AFUA_6G10090)"/>
    <property type="match status" value="1"/>
</dbReference>
<dbReference type="AlphaFoldDB" id="A0A081CTU4"/>
<evidence type="ECO:0000313" key="8">
    <source>
        <dbReference type="Proteomes" id="UP000028701"/>
    </source>
</evidence>
<name>A0A081CTU4_9HYPH</name>
<reference evidence="7 8" key="1">
    <citation type="submission" date="2014-08" db="EMBL/GenBank/DDBJ databases">
        <title>Whole genome shotgun sequence of Rhizobium rubi NBRC 13261.</title>
        <authorList>
            <person name="Katano-Makiyama Y."/>
            <person name="Hosoyama A."/>
            <person name="Hashimoto M."/>
            <person name="Hosoyama Y."/>
            <person name="Noguchi M."/>
            <person name="Tsuchikane K."/>
            <person name="Uohara A."/>
            <person name="Ohji S."/>
            <person name="Ichikawa N."/>
            <person name="Kimura A."/>
            <person name="Yamazoe A."/>
            <person name="Fujita N."/>
        </authorList>
    </citation>
    <scope>NUCLEOTIDE SEQUENCE [LARGE SCALE GENOMIC DNA]</scope>
    <source>
        <strain evidence="7 8">NBRC 13261</strain>
    </source>
</reference>
<keyword evidence="2 4" id="KW-0560">Oxidoreductase</keyword>
<evidence type="ECO:0000259" key="6">
    <source>
        <dbReference type="Pfam" id="PF02826"/>
    </source>
</evidence>
<protein>
    <submittedName>
        <fullName evidence="7">Putative oxidoreductase</fullName>
    </submittedName>
</protein>
<dbReference type="GO" id="GO:0016616">
    <property type="term" value="F:oxidoreductase activity, acting on the CH-OH group of donors, NAD or NADP as acceptor"/>
    <property type="evidence" value="ECO:0007669"/>
    <property type="project" value="InterPro"/>
</dbReference>
<evidence type="ECO:0000259" key="5">
    <source>
        <dbReference type="Pfam" id="PF00389"/>
    </source>
</evidence>
<dbReference type="SUPFAM" id="SSF51735">
    <property type="entry name" value="NAD(P)-binding Rossmann-fold domains"/>
    <property type="match status" value="1"/>
</dbReference>
<evidence type="ECO:0000256" key="3">
    <source>
        <dbReference type="ARBA" id="ARBA00023027"/>
    </source>
</evidence>
<comment type="caution">
    <text evidence="7">The sequence shown here is derived from an EMBL/GenBank/DDBJ whole genome shotgun (WGS) entry which is preliminary data.</text>
</comment>
<dbReference type="GO" id="GO:0051287">
    <property type="term" value="F:NAD binding"/>
    <property type="evidence" value="ECO:0007669"/>
    <property type="project" value="InterPro"/>
</dbReference>
<dbReference type="SUPFAM" id="SSF52283">
    <property type="entry name" value="Formate/glycerate dehydrogenase catalytic domain-like"/>
    <property type="match status" value="1"/>
</dbReference>
<proteinExistence type="inferred from homology"/>
<dbReference type="Pfam" id="PF02826">
    <property type="entry name" value="2-Hacid_dh_C"/>
    <property type="match status" value="1"/>
</dbReference>
<dbReference type="RefSeq" id="WP_045229586.1">
    <property type="nucleotide sequence ID" value="NZ_BBJU01000007.1"/>
</dbReference>
<dbReference type="InterPro" id="IPR050857">
    <property type="entry name" value="D-2-hydroxyacid_DH"/>
</dbReference>
<dbReference type="InterPro" id="IPR036291">
    <property type="entry name" value="NAD(P)-bd_dom_sf"/>
</dbReference>
<dbReference type="Gene3D" id="3.40.50.720">
    <property type="entry name" value="NAD(P)-binding Rossmann-like Domain"/>
    <property type="match status" value="2"/>
</dbReference>
<dbReference type="PANTHER" id="PTHR42789:SF1">
    <property type="entry name" value="D-ISOMER SPECIFIC 2-HYDROXYACID DEHYDROGENASE FAMILY PROTEIN (AFU_ORTHOLOGUE AFUA_6G10090)"/>
    <property type="match status" value="1"/>
</dbReference>
<evidence type="ECO:0000313" key="7">
    <source>
        <dbReference type="EMBL" id="GAK70090.1"/>
    </source>
</evidence>
<gene>
    <name evidence="7" type="ORF">RRU01S_07_06190</name>
</gene>
<dbReference type="EMBL" id="BBJU01000007">
    <property type="protein sequence ID" value="GAK70090.1"/>
    <property type="molecule type" value="Genomic_DNA"/>
</dbReference>
<evidence type="ECO:0000256" key="4">
    <source>
        <dbReference type="RuleBase" id="RU003719"/>
    </source>
</evidence>
<dbReference type="Proteomes" id="UP000028701">
    <property type="component" value="Unassembled WGS sequence"/>
</dbReference>
<keyword evidence="3" id="KW-0520">NAD</keyword>
<dbReference type="InterPro" id="IPR006140">
    <property type="entry name" value="D-isomer_DH_NAD-bd"/>
</dbReference>
<dbReference type="InterPro" id="IPR006139">
    <property type="entry name" value="D-isomer_2_OHA_DH_cat_dom"/>
</dbReference>
<dbReference type="CDD" id="cd12167">
    <property type="entry name" value="2-Hacid_dh_8"/>
    <property type="match status" value="1"/>
</dbReference>
<dbReference type="eggNOG" id="COG0111">
    <property type="taxonomic scope" value="Bacteria"/>
</dbReference>
<organism evidence="7 8">
    <name type="scientific">Agrobacterium rubi TR3 = NBRC 13261</name>
    <dbReference type="NCBI Taxonomy" id="1368415"/>
    <lineage>
        <taxon>Bacteria</taxon>
        <taxon>Pseudomonadati</taxon>
        <taxon>Pseudomonadota</taxon>
        <taxon>Alphaproteobacteria</taxon>
        <taxon>Hyphomicrobiales</taxon>
        <taxon>Rhizobiaceae</taxon>
        <taxon>Rhizobium/Agrobacterium group</taxon>
        <taxon>Agrobacterium</taxon>
    </lineage>
</organism>